<dbReference type="Pfam" id="PF02681">
    <property type="entry name" value="DUF212"/>
    <property type="match status" value="2"/>
</dbReference>
<sequence>MLLQICYFSSSPFLETRNSFASTNLFHKRNPIAPSFSFRCVSELACQSVSINDIAGVYHNKVLVAAALSAAIGQLTKPFTSTLLYGKKFDLRAAVQAGGFPSTHSSAAVATATSLGLERGFSDAIFGLAVVYASLIMYDAQTSEGKERFNIAWIKPLELKLFVCVLAQKFLAFSSTLGVRREVGTHARELNKVLLRTTSHSTSSRNDAKDPTNSFPRESSPKMENIDPLFSDATKPKESSLLLKTADRKQSNTSFIRSSNVVSEVNGGLECSAESSPQLKESIGHTEIEVAAGALLGFLVSVAICPYA</sequence>
<dbReference type="PANTHER" id="PTHR31446">
    <property type="entry name" value="ACID PHOSPHATASE/VANADIUM-DEPENDENT HALOPEROXIDASE-RELATED PROTEIN"/>
    <property type="match status" value="1"/>
</dbReference>
<accession>A0AAW2LRU2</accession>
<dbReference type="AlphaFoldDB" id="A0AAW2LRU2"/>
<organism evidence="2">
    <name type="scientific">Sesamum radiatum</name>
    <name type="common">Black benniseed</name>
    <dbReference type="NCBI Taxonomy" id="300843"/>
    <lineage>
        <taxon>Eukaryota</taxon>
        <taxon>Viridiplantae</taxon>
        <taxon>Streptophyta</taxon>
        <taxon>Embryophyta</taxon>
        <taxon>Tracheophyta</taxon>
        <taxon>Spermatophyta</taxon>
        <taxon>Magnoliopsida</taxon>
        <taxon>eudicotyledons</taxon>
        <taxon>Gunneridae</taxon>
        <taxon>Pentapetalae</taxon>
        <taxon>asterids</taxon>
        <taxon>lamiids</taxon>
        <taxon>Lamiales</taxon>
        <taxon>Pedaliaceae</taxon>
        <taxon>Sesamum</taxon>
    </lineage>
</organism>
<feature type="region of interest" description="Disordered" evidence="1">
    <location>
        <begin position="195"/>
        <end position="233"/>
    </location>
</feature>
<dbReference type="InterPro" id="IPR003832">
    <property type="entry name" value="DUF212"/>
</dbReference>
<evidence type="ECO:0000256" key="1">
    <source>
        <dbReference type="SAM" id="MobiDB-lite"/>
    </source>
</evidence>
<evidence type="ECO:0008006" key="3">
    <source>
        <dbReference type="Google" id="ProtNLM"/>
    </source>
</evidence>
<evidence type="ECO:0000313" key="2">
    <source>
        <dbReference type="EMBL" id="KAL0321012.1"/>
    </source>
</evidence>
<comment type="caution">
    <text evidence="2">The sequence shown here is derived from an EMBL/GenBank/DDBJ whole genome shotgun (WGS) entry which is preliminary data.</text>
</comment>
<name>A0AAW2LRU2_SESRA</name>
<dbReference type="CDD" id="cd01610">
    <property type="entry name" value="PAP2_like"/>
    <property type="match status" value="1"/>
</dbReference>
<proteinExistence type="predicted"/>
<protein>
    <recommendedName>
        <fullName evidence="3">Acid phosphatase/vanadium-dependent haloperoxidase-related protein</fullName>
    </recommendedName>
</protein>
<reference evidence="2" key="1">
    <citation type="submission" date="2020-06" db="EMBL/GenBank/DDBJ databases">
        <authorList>
            <person name="Li T."/>
            <person name="Hu X."/>
            <person name="Zhang T."/>
            <person name="Song X."/>
            <person name="Zhang H."/>
            <person name="Dai N."/>
            <person name="Sheng W."/>
            <person name="Hou X."/>
            <person name="Wei L."/>
        </authorList>
    </citation>
    <scope>NUCLEOTIDE SEQUENCE</scope>
    <source>
        <strain evidence="2">G02</strain>
        <tissue evidence="2">Leaf</tissue>
    </source>
</reference>
<reference evidence="2" key="2">
    <citation type="journal article" date="2024" name="Plant">
        <title>Genomic evolution and insights into agronomic trait innovations of Sesamum species.</title>
        <authorList>
            <person name="Miao H."/>
            <person name="Wang L."/>
            <person name="Qu L."/>
            <person name="Liu H."/>
            <person name="Sun Y."/>
            <person name="Le M."/>
            <person name="Wang Q."/>
            <person name="Wei S."/>
            <person name="Zheng Y."/>
            <person name="Lin W."/>
            <person name="Duan Y."/>
            <person name="Cao H."/>
            <person name="Xiong S."/>
            <person name="Wang X."/>
            <person name="Wei L."/>
            <person name="Li C."/>
            <person name="Ma Q."/>
            <person name="Ju M."/>
            <person name="Zhao R."/>
            <person name="Li G."/>
            <person name="Mu C."/>
            <person name="Tian Q."/>
            <person name="Mei H."/>
            <person name="Zhang T."/>
            <person name="Gao T."/>
            <person name="Zhang H."/>
        </authorList>
    </citation>
    <scope>NUCLEOTIDE SEQUENCE</scope>
    <source>
        <strain evidence="2">G02</strain>
    </source>
</reference>
<dbReference type="PANTHER" id="PTHR31446:SF2">
    <property type="entry name" value="ACID PHOSPHATASE_VANADIUM-DEPENDENT HALOPEROXIDASE-RELATED PROTEIN"/>
    <property type="match status" value="1"/>
</dbReference>
<dbReference type="EMBL" id="JACGWJ010000024">
    <property type="protein sequence ID" value="KAL0321012.1"/>
    <property type="molecule type" value="Genomic_DNA"/>
</dbReference>
<gene>
    <name evidence="2" type="ORF">Sradi_5362700</name>
</gene>